<dbReference type="Pfam" id="PF04445">
    <property type="entry name" value="SAM_MT"/>
    <property type="match status" value="1"/>
</dbReference>
<organism evidence="1 2">
    <name type="scientific">Paenibacillus bovis</name>
    <dbReference type="NCBI Taxonomy" id="1616788"/>
    <lineage>
        <taxon>Bacteria</taxon>
        <taxon>Bacillati</taxon>
        <taxon>Bacillota</taxon>
        <taxon>Bacilli</taxon>
        <taxon>Bacillales</taxon>
        <taxon>Paenibacillaceae</taxon>
        <taxon>Paenibacillus</taxon>
    </lineage>
</organism>
<dbReference type="SUPFAM" id="SSF53335">
    <property type="entry name" value="S-adenosyl-L-methionine-dependent methyltransferases"/>
    <property type="match status" value="1"/>
</dbReference>
<name>A0A172ZIY5_9BACL</name>
<dbReference type="InterPro" id="IPR029063">
    <property type="entry name" value="SAM-dependent_MTases_sf"/>
</dbReference>
<dbReference type="InterPro" id="IPR007536">
    <property type="entry name" value="16SrRNA_methylTrfase_J"/>
</dbReference>
<dbReference type="KEGG" id="pbv:AR543_15335"/>
<evidence type="ECO:0000313" key="1">
    <source>
        <dbReference type="EMBL" id="ANF97237.1"/>
    </source>
</evidence>
<dbReference type="OrthoDB" id="1653798at2"/>
<dbReference type="EMBL" id="CP013023">
    <property type="protein sequence ID" value="ANF97237.1"/>
    <property type="molecule type" value="Genomic_DNA"/>
</dbReference>
<sequence>MIITTGDDASPATLHRAQQLAAEFAVSFVPRQGQSIAKLAARHGDRDVIVLVENEARLVRPGESAMFFHPSMAFVRAKRLLRNDEDPMITLSRLEPGDTVLDCTAGLGSDSLVFSLAAGPEGQVTALESSAPLAALLKEGLRIYASNLEPVNAAMRRIQVVQQDHKTYLSQLPDNSVDVVYFDPMFREALHESAAIAPLRGFANDHALDPESIRHAMRVARKTVMLKEKWDSPEYERLGFERIRRKNSKIEYGVIYL</sequence>
<dbReference type="PANTHER" id="PTHR36112">
    <property type="entry name" value="RIBOSOMAL RNA SMALL SUBUNIT METHYLTRANSFERASE J"/>
    <property type="match status" value="1"/>
</dbReference>
<gene>
    <name evidence="1" type="ORF">AR543_15335</name>
</gene>
<keyword evidence="1" id="KW-0489">Methyltransferase</keyword>
<dbReference type="RefSeq" id="WP_060535350.1">
    <property type="nucleotide sequence ID" value="NZ_CP013023.1"/>
</dbReference>
<dbReference type="Proteomes" id="UP000078148">
    <property type="component" value="Chromosome"/>
</dbReference>
<dbReference type="Gene3D" id="3.40.50.150">
    <property type="entry name" value="Vaccinia Virus protein VP39"/>
    <property type="match status" value="1"/>
</dbReference>
<reference evidence="2" key="1">
    <citation type="submission" date="2015-10" db="EMBL/GenBank/DDBJ databases">
        <title>Genome of Paenibacillus bovis sp. nov.</title>
        <authorList>
            <person name="Wu Z."/>
            <person name="Gao C."/>
            <person name="Liu Z."/>
            <person name="Zheng H."/>
        </authorList>
    </citation>
    <scope>NUCLEOTIDE SEQUENCE [LARGE SCALE GENOMIC DNA]</scope>
    <source>
        <strain evidence="2">BD3526</strain>
    </source>
</reference>
<dbReference type="AlphaFoldDB" id="A0A172ZIY5"/>
<protein>
    <submittedName>
        <fullName evidence="1">SAM-dependent methyltransferase</fullName>
    </submittedName>
</protein>
<keyword evidence="2" id="KW-1185">Reference proteome</keyword>
<dbReference type="CDD" id="cd02440">
    <property type="entry name" value="AdoMet_MTases"/>
    <property type="match status" value="1"/>
</dbReference>
<dbReference type="GO" id="GO:0008990">
    <property type="term" value="F:rRNA (guanine-N2-)-methyltransferase activity"/>
    <property type="evidence" value="ECO:0007669"/>
    <property type="project" value="InterPro"/>
</dbReference>
<evidence type="ECO:0000313" key="2">
    <source>
        <dbReference type="Proteomes" id="UP000078148"/>
    </source>
</evidence>
<proteinExistence type="predicted"/>
<dbReference type="STRING" id="1616788.AR543_15335"/>
<keyword evidence="1" id="KW-0808">Transferase</keyword>
<reference evidence="1 2" key="2">
    <citation type="journal article" date="2016" name="Int. J. Syst. Evol. Microbiol.">
        <title>Paenibacillus bovis sp. nov., isolated from raw yak (Bos grunniens) milk.</title>
        <authorList>
            <person name="Gao C."/>
            <person name="Han J."/>
            <person name="Liu Z."/>
            <person name="Xu X."/>
            <person name="Hang F."/>
            <person name="Wu Z."/>
        </authorList>
    </citation>
    <scope>NUCLEOTIDE SEQUENCE [LARGE SCALE GENOMIC DNA]</scope>
    <source>
        <strain evidence="1 2">BD3526</strain>
    </source>
</reference>
<dbReference type="PANTHER" id="PTHR36112:SF1">
    <property type="entry name" value="RIBOSOMAL RNA SMALL SUBUNIT METHYLTRANSFERASE J"/>
    <property type="match status" value="1"/>
</dbReference>
<accession>A0A172ZIY5</accession>